<dbReference type="EC" id="7.2.1.3" evidence="11"/>
<dbReference type="InterPro" id="IPR045150">
    <property type="entry name" value="CYB561D1/2"/>
</dbReference>
<feature type="transmembrane region" description="Helical" evidence="13">
    <location>
        <begin position="139"/>
        <end position="158"/>
    </location>
</feature>
<sequence>MILAWAFFGTTGLLWTKYYKTMWPNKRFYGERYWFVAHFNCMVMLVLLVVIAFIIIFVEVGGYSRADYLPYEAHPILGIIIFCCILLNPIIALLRPAEDHKCRPVVNWIHWFFGTVGWCLAIPNMFIGMDFGKAMVPWWATWILCIYILYHIIVEITLEVHQCCTHKKNKERRKKYEFQKRDNPKVRIPEPEPAEEEKQPVEQQLKALKNRGCHNEEAWTVNNGYKRHYQTSKNQLT</sequence>
<evidence type="ECO:0000256" key="12">
    <source>
        <dbReference type="SAM" id="MobiDB-lite"/>
    </source>
</evidence>
<comment type="subcellular location">
    <subcellularLocation>
        <location evidence="2">Membrane</location>
        <topology evidence="2">Multi-pass membrane protein</topology>
    </subcellularLocation>
</comment>
<keyword evidence="8 13" id="KW-1133">Transmembrane helix</keyword>
<dbReference type="AlphaFoldDB" id="A0A8B6CY68"/>
<evidence type="ECO:0000256" key="8">
    <source>
        <dbReference type="ARBA" id="ARBA00022989"/>
    </source>
</evidence>
<feature type="transmembrane region" description="Helical" evidence="13">
    <location>
        <begin position="33"/>
        <end position="56"/>
    </location>
</feature>
<dbReference type="InterPro" id="IPR006593">
    <property type="entry name" value="Cyt_b561/ferric_Rdtase_TM"/>
</dbReference>
<evidence type="ECO:0000256" key="10">
    <source>
        <dbReference type="ARBA" id="ARBA00023136"/>
    </source>
</evidence>
<evidence type="ECO:0000256" key="7">
    <source>
        <dbReference type="ARBA" id="ARBA00022982"/>
    </source>
</evidence>
<evidence type="ECO:0000256" key="3">
    <source>
        <dbReference type="ARBA" id="ARBA00022448"/>
    </source>
</evidence>
<evidence type="ECO:0000256" key="13">
    <source>
        <dbReference type="SAM" id="Phobius"/>
    </source>
</evidence>
<accession>A0A8B6CY68</accession>
<dbReference type="SMART" id="SM00665">
    <property type="entry name" value="B561"/>
    <property type="match status" value="1"/>
</dbReference>
<reference evidence="15" key="1">
    <citation type="submission" date="2018-11" db="EMBL/GenBank/DDBJ databases">
        <authorList>
            <person name="Alioto T."/>
            <person name="Alioto T."/>
        </authorList>
    </citation>
    <scope>NUCLEOTIDE SEQUENCE</scope>
</reference>
<evidence type="ECO:0000256" key="11">
    <source>
        <dbReference type="ARBA" id="ARBA00024225"/>
    </source>
</evidence>
<name>A0A8B6CY68_MYTGA</name>
<dbReference type="GO" id="GO:0140571">
    <property type="term" value="F:transmembrane ascorbate ferrireductase activity"/>
    <property type="evidence" value="ECO:0007669"/>
    <property type="project" value="UniProtKB-EC"/>
</dbReference>
<dbReference type="PANTHER" id="PTHR15422:SF24">
    <property type="entry name" value="DOMON RELATED DOMAIN-CONTAINING PROTEIN"/>
    <property type="match status" value="1"/>
</dbReference>
<feature type="compositionally biased region" description="Basic and acidic residues" evidence="12">
    <location>
        <begin position="182"/>
        <end position="200"/>
    </location>
</feature>
<dbReference type="EMBL" id="UYJE01002609">
    <property type="protein sequence ID" value="VDI12218.1"/>
    <property type="molecule type" value="Genomic_DNA"/>
</dbReference>
<dbReference type="Pfam" id="PF03188">
    <property type="entry name" value="Cytochrom_B561"/>
    <property type="match status" value="1"/>
</dbReference>
<evidence type="ECO:0000256" key="1">
    <source>
        <dbReference type="ARBA" id="ARBA00001970"/>
    </source>
</evidence>
<dbReference type="Gene3D" id="1.20.120.1770">
    <property type="match status" value="1"/>
</dbReference>
<keyword evidence="4" id="KW-0349">Heme</keyword>
<dbReference type="PROSITE" id="PS50939">
    <property type="entry name" value="CYTOCHROME_B561"/>
    <property type="match status" value="1"/>
</dbReference>
<gene>
    <name evidence="15" type="ORF">MGAL_10B023785</name>
</gene>
<comment type="cofactor">
    <cofactor evidence="1">
        <name>heme b</name>
        <dbReference type="ChEBI" id="CHEBI:60344"/>
    </cofactor>
</comment>
<keyword evidence="3" id="KW-0813">Transport</keyword>
<keyword evidence="16" id="KW-1185">Reference proteome</keyword>
<evidence type="ECO:0000256" key="6">
    <source>
        <dbReference type="ARBA" id="ARBA00022723"/>
    </source>
</evidence>
<keyword evidence="7" id="KW-0249">Electron transport</keyword>
<proteinExistence type="predicted"/>
<dbReference type="CDD" id="cd08760">
    <property type="entry name" value="Cyt_b561_FRRS1_like"/>
    <property type="match status" value="1"/>
</dbReference>
<feature type="transmembrane region" description="Helical" evidence="13">
    <location>
        <begin position="76"/>
        <end position="94"/>
    </location>
</feature>
<comment type="caution">
    <text evidence="15">The sequence shown here is derived from an EMBL/GenBank/DDBJ whole genome shotgun (WGS) entry which is preliminary data.</text>
</comment>
<feature type="region of interest" description="Disordered" evidence="12">
    <location>
        <begin position="182"/>
        <end position="201"/>
    </location>
</feature>
<feature type="transmembrane region" description="Helical" evidence="13">
    <location>
        <begin position="106"/>
        <end position="127"/>
    </location>
</feature>
<dbReference type="OrthoDB" id="6372137at2759"/>
<dbReference type="GO" id="GO:0020037">
    <property type="term" value="F:heme binding"/>
    <property type="evidence" value="ECO:0007669"/>
    <property type="project" value="TreeGrafter"/>
</dbReference>
<protein>
    <recommendedName>
        <fullName evidence="11">ascorbate ferrireductase (transmembrane)</fullName>
        <ecNumber evidence="11">7.2.1.3</ecNumber>
    </recommendedName>
</protein>
<dbReference type="GO" id="GO:0016020">
    <property type="term" value="C:membrane"/>
    <property type="evidence" value="ECO:0007669"/>
    <property type="project" value="UniProtKB-SubCell"/>
</dbReference>
<evidence type="ECO:0000256" key="5">
    <source>
        <dbReference type="ARBA" id="ARBA00022692"/>
    </source>
</evidence>
<evidence type="ECO:0000256" key="2">
    <source>
        <dbReference type="ARBA" id="ARBA00004141"/>
    </source>
</evidence>
<evidence type="ECO:0000313" key="15">
    <source>
        <dbReference type="EMBL" id="VDI12218.1"/>
    </source>
</evidence>
<keyword evidence="9" id="KW-0408">Iron</keyword>
<evidence type="ECO:0000313" key="16">
    <source>
        <dbReference type="Proteomes" id="UP000596742"/>
    </source>
</evidence>
<organism evidence="15 16">
    <name type="scientific">Mytilus galloprovincialis</name>
    <name type="common">Mediterranean mussel</name>
    <dbReference type="NCBI Taxonomy" id="29158"/>
    <lineage>
        <taxon>Eukaryota</taxon>
        <taxon>Metazoa</taxon>
        <taxon>Spiralia</taxon>
        <taxon>Lophotrochozoa</taxon>
        <taxon>Mollusca</taxon>
        <taxon>Bivalvia</taxon>
        <taxon>Autobranchia</taxon>
        <taxon>Pteriomorphia</taxon>
        <taxon>Mytilida</taxon>
        <taxon>Mytiloidea</taxon>
        <taxon>Mytilidae</taxon>
        <taxon>Mytilinae</taxon>
        <taxon>Mytilus</taxon>
    </lineage>
</organism>
<keyword evidence="10 13" id="KW-0472">Membrane</keyword>
<dbReference type="PANTHER" id="PTHR15422">
    <property type="entry name" value="OS05G0565100 PROTEIN"/>
    <property type="match status" value="1"/>
</dbReference>
<dbReference type="GO" id="GO:0140575">
    <property type="term" value="F:transmembrane monodehydroascorbate reductase activity"/>
    <property type="evidence" value="ECO:0007669"/>
    <property type="project" value="InterPro"/>
</dbReference>
<feature type="domain" description="Cytochrome b561" evidence="14">
    <location>
        <begin position="1"/>
        <end position="167"/>
    </location>
</feature>
<evidence type="ECO:0000256" key="9">
    <source>
        <dbReference type="ARBA" id="ARBA00023004"/>
    </source>
</evidence>
<evidence type="ECO:0000259" key="14">
    <source>
        <dbReference type="PROSITE" id="PS50939"/>
    </source>
</evidence>
<evidence type="ECO:0000256" key="4">
    <source>
        <dbReference type="ARBA" id="ARBA00022617"/>
    </source>
</evidence>
<keyword evidence="5 13" id="KW-0812">Transmembrane</keyword>
<keyword evidence="6" id="KW-0479">Metal-binding</keyword>
<dbReference type="Proteomes" id="UP000596742">
    <property type="component" value="Unassembled WGS sequence"/>
</dbReference>
<dbReference type="GO" id="GO:0046872">
    <property type="term" value="F:metal ion binding"/>
    <property type="evidence" value="ECO:0007669"/>
    <property type="project" value="UniProtKB-KW"/>
</dbReference>